<dbReference type="WBParaSite" id="maker-uti_cns_0045372-snap-gene-1.19-mRNA-1">
    <property type="protein sequence ID" value="maker-uti_cns_0045372-snap-gene-1.19-mRNA-1"/>
    <property type="gene ID" value="maker-uti_cns_0045372-snap-gene-1.19"/>
</dbReference>
<protein>
    <submittedName>
        <fullName evidence="2">G_PROTEIN_RECEP_F1_2 domain-containing protein</fullName>
    </submittedName>
</protein>
<proteinExistence type="predicted"/>
<evidence type="ECO:0000313" key="1">
    <source>
        <dbReference type="Proteomes" id="UP000095280"/>
    </source>
</evidence>
<keyword evidence="1" id="KW-1185">Reference proteome</keyword>
<evidence type="ECO:0000313" key="2">
    <source>
        <dbReference type="WBParaSite" id="maker-uti_cns_0045372-snap-gene-1.19-mRNA-1"/>
    </source>
</evidence>
<dbReference type="Proteomes" id="UP000095280">
    <property type="component" value="Unplaced"/>
</dbReference>
<organism evidence="1 2">
    <name type="scientific">Macrostomum lignano</name>
    <dbReference type="NCBI Taxonomy" id="282301"/>
    <lineage>
        <taxon>Eukaryota</taxon>
        <taxon>Metazoa</taxon>
        <taxon>Spiralia</taxon>
        <taxon>Lophotrochozoa</taxon>
        <taxon>Platyhelminthes</taxon>
        <taxon>Rhabditophora</taxon>
        <taxon>Macrostomorpha</taxon>
        <taxon>Macrostomida</taxon>
        <taxon>Macrostomidae</taxon>
        <taxon>Macrostomum</taxon>
    </lineage>
</organism>
<accession>A0A1I8J0E1</accession>
<reference evidence="2" key="1">
    <citation type="submission" date="2016-11" db="UniProtKB">
        <authorList>
            <consortium name="WormBaseParasite"/>
        </authorList>
    </citation>
    <scope>IDENTIFICATION</scope>
</reference>
<dbReference type="AlphaFoldDB" id="A0A1I8J0E1"/>
<name>A0A1I8J0E1_9PLAT</name>
<sequence>MFLLRLAKVDFNMIFNQGFRLLLTVTSVTCYALLVVIHVFMLRPMFKICGKACFSLISRWFFAEDIQNPLSAIHNEIAAVCYLTNVQDMTVLSFGLLFCAMFLVELCLLQRKRRQLLSLLMPKDSDKKQANQRKQPATASAAAAAASGENSGDKPDAKIMRQRLHRRSSTTRFIGRLALLIPYPFLSTVHLICSLITYLLFHLVLPTLAADVRKTNENYLEAIKWRSFIYLFLSFFQCGFYWSMAGINTSMLKAIYNRSRRQDQFRRMNASVFTEGNTII</sequence>